<evidence type="ECO:0000313" key="2">
    <source>
        <dbReference type="EMBL" id="WNO54044.1"/>
    </source>
</evidence>
<dbReference type="PANTHER" id="PTHR40115">
    <property type="entry name" value="INNER MEMBRANE PROTEIN WITH PEPSY TM HELIX"/>
    <property type="match status" value="1"/>
</dbReference>
<reference evidence="2 3" key="1">
    <citation type="submission" date="2023-09" db="EMBL/GenBank/DDBJ databases">
        <authorList>
            <person name="Rey-Velasco X."/>
        </authorList>
    </citation>
    <scope>NUCLEOTIDE SEQUENCE [LARGE SCALE GENOMIC DNA]</scope>
    <source>
        <strain evidence="2 3">W311</strain>
    </source>
</reference>
<dbReference type="Pfam" id="PF16357">
    <property type="entry name" value="PepSY_TM_like_2"/>
    <property type="match status" value="1"/>
</dbReference>
<proteinExistence type="predicted"/>
<organism evidence="2 3">
    <name type="scientific">Stakelama saccharophila</name>
    <dbReference type="NCBI Taxonomy" id="3075605"/>
    <lineage>
        <taxon>Bacteria</taxon>
        <taxon>Pseudomonadati</taxon>
        <taxon>Pseudomonadota</taxon>
        <taxon>Alphaproteobacteria</taxon>
        <taxon>Sphingomonadales</taxon>
        <taxon>Sphingomonadaceae</taxon>
        <taxon>Stakelama</taxon>
    </lineage>
</organism>
<dbReference type="PANTHER" id="PTHR40115:SF1">
    <property type="entry name" value="INNER MEMBRANE PROTEIN WITH PEPSY TM HELIX"/>
    <property type="match status" value="1"/>
</dbReference>
<dbReference type="Proteomes" id="UP001302249">
    <property type="component" value="Chromosome"/>
</dbReference>
<sequence length="218" mass="23999">MLHSGEAVAPVKRRRRRVSPFWTKQFHLWHWMSSAICLVGMLLFAVTGITLNHAATIGAEPRMTTREAQLPPSLLATLAGDRGADDAPVPGEIADWSSAALSASIAGRPAEWSKREVYVPLPQPGGDGWVSINRTSGEATYEHTDRGWVAWLNDLHKGRDTGPAWRWFIDIFAAACVIFCLTGFLLLKLHARHRKATWPLVGGGLVIPILLIILFVHA</sequence>
<dbReference type="InterPro" id="IPR032307">
    <property type="entry name" value="PepSY_TM-like_2"/>
</dbReference>
<evidence type="ECO:0000313" key="3">
    <source>
        <dbReference type="Proteomes" id="UP001302249"/>
    </source>
</evidence>
<feature type="transmembrane region" description="Helical" evidence="1">
    <location>
        <begin position="198"/>
        <end position="217"/>
    </location>
</feature>
<evidence type="ECO:0000256" key="1">
    <source>
        <dbReference type="SAM" id="Phobius"/>
    </source>
</evidence>
<keyword evidence="1" id="KW-0812">Transmembrane</keyword>
<dbReference type="EMBL" id="CP135076">
    <property type="protein sequence ID" value="WNO54044.1"/>
    <property type="molecule type" value="Genomic_DNA"/>
</dbReference>
<keyword evidence="3" id="KW-1185">Reference proteome</keyword>
<name>A0ABZ0B9H8_9SPHN</name>
<gene>
    <name evidence="2" type="ORF">RPR59_01950</name>
</gene>
<keyword evidence="1" id="KW-1133">Transmembrane helix</keyword>
<accession>A0ABZ0B9H8</accession>
<keyword evidence="1" id="KW-0472">Membrane</keyword>
<protein>
    <submittedName>
        <fullName evidence="2">PepSY-associated TM helix domain-containing protein</fullName>
    </submittedName>
</protein>
<dbReference type="RefSeq" id="WP_313916111.1">
    <property type="nucleotide sequence ID" value="NZ_CP135076.1"/>
</dbReference>
<feature type="transmembrane region" description="Helical" evidence="1">
    <location>
        <begin position="164"/>
        <end position="186"/>
    </location>
</feature>